<dbReference type="EMBL" id="JACGWL010000016">
    <property type="protein sequence ID" value="KAK4385046.1"/>
    <property type="molecule type" value="Genomic_DNA"/>
</dbReference>
<evidence type="ECO:0000313" key="4">
    <source>
        <dbReference type="Proteomes" id="UP001289374"/>
    </source>
</evidence>
<reference evidence="3" key="1">
    <citation type="submission" date="2020-06" db="EMBL/GenBank/DDBJ databases">
        <authorList>
            <person name="Li T."/>
            <person name="Hu X."/>
            <person name="Zhang T."/>
            <person name="Song X."/>
            <person name="Zhang H."/>
            <person name="Dai N."/>
            <person name="Sheng W."/>
            <person name="Hou X."/>
            <person name="Wei L."/>
        </authorList>
    </citation>
    <scope>NUCLEOTIDE SEQUENCE</scope>
    <source>
        <strain evidence="3">K16</strain>
        <tissue evidence="3">Leaf</tissue>
    </source>
</reference>
<sequence>MHSPCVKEATQLCLQGCYPTPILRVSEPEQPIAKTTSTSAACRRNFAVTTASSFFPNTHFTNHESIPSLQESFIQFIKAYPKYSDTAPVDRLRAREYGELSLSNHVCLDYIGVGLFSQSQVNSKNASDTTSEFPLFGITFKSVSLKSQLLHGGEGSELESAIKNRIMDFLNISQNDYCMVFTANKSSAFKLVAESYPFRSSRKLLTVYDHESEAVDSMISMSEKRGARVMAAEFKWPRLRINSVKLRKMIVRKKKKKKHRGLFVFPLQSRMTGASYSYQWMTMGEEHGWHVLLDACALGPKDMDSFGLSLFRPDFLVCSFYKVFGENPTGFGCLFVKKSIVPILEDATGAGIVSITPAKNLLLPEDSSGTDAELEQIARLGIKQECDNISKSIVPYTEQDSKDRKSEENETSDVCEKQSCPTENRSEYPEQVELKEHIVPLQERHLLKENEGSIIQCRCLDHVDSLGLMLVNSRGREKQRMLETNIKENEAARSKSRKADQGIAVVTVALTFLANFEDVYRLWAFIAQFLDADFVEKERWRYTALNQKTIEVHIIEHLIRDKESPSCKLCLHMEFVGEANDNKDKSSSSGSLQLWSQWQLLDSILPTGGFAHSFGLEAAMQARLVISPEDLRTYVIRVLENTGSLLLPFVYAAAMSPDTQTWHKLDRLLNAMLTNEVGRKGSIAQGSGTYESSCFSFLRNSLAQNDEK</sequence>
<dbReference type="PANTHER" id="PTHR14237">
    <property type="entry name" value="MOLYBDOPTERIN COFACTOR SULFURASE MOSC"/>
    <property type="match status" value="1"/>
</dbReference>
<dbReference type="InterPro" id="IPR002639">
    <property type="entry name" value="UreF"/>
</dbReference>
<dbReference type="PANTHER" id="PTHR14237:SF88">
    <property type="entry name" value="PYRIDOXAL PHOSPHATE (PLP)-DEPENDENT TRANSFERASES SUPERFAMILY PROTEIN"/>
    <property type="match status" value="1"/>
</dbReference>
<feature type="region of interest" description="Disordered" evidence="2">
    <location>
        <begin position="396"/>
        <end position="427"/>
    </location>
</feature>
<protein>
    <submittedName>
        <fullName evidence="3">Urease accessory protein F</fullName>
    </submittedName>
</protein>
<name>A0AAE1W1K4_9LAMI</name>
<dbReference type="AlphaFoldDB" id="A0AAE1W1K4"/>
<evidence type="ECO:0000256" key="2">
    <source>
        <dbReference type="SAM" id="MobiDB-lite"/>
    </source>
</evidence>
<dbReference type="Gene3D" id="3.40.640.10">
    <property type="entry name" value="Type I PLP-dependent aspartate aminotransferase-like (Major domain)"/>
    <property type="match status" value="1"/>
</dbReference>
<organism evidence="3 4">
    <name type="scientific">Sesamum angolense</name>
    <dbReference type="NCBI Taxonomy" id="2727404"/>
    <lineage>
        <taxon>Eukaryota</taxon>
        <taxon>Viridiplantae</taxon>
        <taxon>Streptophyta</taxon>
        <taxon>Embryophyta</taxon>
        <taxon>Tracheophyta</taxon>
        <taxon>Spermatophyta</taxon>
        <taxon>Magnoliopsida</taxon>
        <taxon>eudicotyledons</taxon>
        <taxon>Gunneridae</taxon>
        <taxon>Pentapetalae</taxon>
        <taxon>asterids</taxon>
        <taxon>lamiids</taxon>
        <taxon>Lamiales</taxon>
        <taxon>Pedaliaceae</taxon>
        <taxon>Sesamum</taxon>
    </lineage>
</organism>
<reference evidence="3" key="2">
    <citation type="journal article" date="2024" name="Plant">
        <title>Genomic evolution and insights into agronomic trait innovations of Sesamum species.</title>
        <authorList>
            <person name="Miao H."/>
            <person name="Wang L."/>
            <person name="Qu L."/>
            <person name="Liu H."/>
            <person name="Sun Y."/>
            <person name="Le M."/>
            <person name="Wang Q."/>
            <person name="Wei S."/>
            <person name="Zheng Y."/>
            <person name="Lin W."/>
            <person name="Duan Y."/>
            <person name="Cao H."/>
            <person name="Xiong S."/>
            <person name="Wang X."/>
            <person name="Wei L."/>
            <person name="Li C."/>
            <person name="Ma Q."/>
            <person name="Ju M."/>
            <person name="Zhao R."/>
            <person name="Li G."/>
            <person name="Mu C."/>
            <person name="Tian Q."/>
            <person name="Mei H."/>
            <person name="Zhang T."/>
            <person name="Gao T."/>
            <person name="Zhang H."/>
        </authorList>
    </citation>
    <scope>NUCLEOTIDE SEQUENCE</scope>
    <source>
        <strain evidence="3">K16</strain>
    </source>
</reference>
<proteinExistence type="inferred from homology"/>
<evidence type="ECO:0000256" key="1">
    <source>
        <dbReference type="ARBA" id="ARBA00046339"/>
    </source>
</evidence>
<feature type="compositionally biased region" description="Basic and acidic residues" evidence="2">
    <location>
        <begin position="399"/>
        <end position="408"/>
    </location>
</feature>
<gene>
    <name evidence="3" type="ORF">Sango_2628600</name>
</gene>
<comment type="caution">
    <text evidence="3">The sequence shown here is derived from an EMBL/GenBank/DDBJ whole genome shotgun (WGS) entry which is preliminary data.</text>
</comment>
<dbReference type="InterPro" id="IPR015421">
    <property type="entry name" value="PyrdxlP-dep_Trfase_major"/>
</dbReference>
<evidence type="ECO:0000313" key="3">
    <source>
        <dbReference type="EMBL" id="KAK4385046.1"/>
    </source>
</evidence>
<dbReference type="InterPro" id="IPR038277">
    <property type="entry name" value="UreF_sf"/>
</dbReference>
<keyword evidence="4" id="KW-1185">Reference proteome</keyword>
<dbReference type="SUPFAM" id="SSF53383">
    <property type="entry name" value="PLP-dependent transferases"/>
    <property type="match status" value="1"/>
</dbReference>
<dbReference type="Proteomes" id="UP001289374">
    <property type="component" value="Unassembled WGS sequence"/>
</dbReference>
<dbReference type="Gene3D" id="1.10.4190.10">
    <property type="entry name" value="Urease accessory protein UreF"/>
    <property type="match status" value="1"/>
</dbReference>
<dbReference type="InterPro" id="IPR015424">
    <property type="entry name" value="PyrdxlP-dep_Trfase"/>
</dbReference>
<comment type="similarity">
    <text evidence="1">Belongs to the UreF family.</text>
</comment>
<accession>A0AAE1W1K4</accession>
<dbReference type="Pfam" id="PF01730">
    <property type="entry name" value="UreF"/>
    <property type="match status" value="1"/>
</dbReference>